<feature type="region of interest" description="Disordered" evidence="1">
    <location>
        <begin position="1"/>
        <end position="47"/>
    </location>
</feature>
<name>A0A7W8HZ15_9CAUL</name>
<evidence type="ECO:0000256" key="1">
    <source>
        <dbReference type="SAM" id="MobiDB-lite"/>
    </source>
</evidence>
<evidence type="ECO:0000313" key="3">
    <source>
        <dbReference type="Proteomes" id="UP000566663"/>
    </source>
</evidence>
<comment type="caution">
    <text evidence="2">The sequence shown here is derived from an EMBL/GenBank/DDBJ whole genome shotgun (WGS) entry which is preliminary data.</text>
</comment>
<reference evidence="2 3" key="1">
    <citation type="submission" date="2020-08" db="EMBL/GenBank/DDBJ databases">
        <title>Genomic Encyclopedia of Type Strains, Phase IV (KMG-IV): sequencing the most valuable type-strain genomes for metagenomic binning, comparative biology and taxonomic classification.</title>
        <authorList>
            <person name="Goeker M."/>
        </authorList>
    </citation>
    <scope>NUCLEOTIDE SEQUENCE [LARGE SCALE GENOMIC DNA]</scope>
    <source>
        <strain evidence="2 3">DSM 25335</strain>
    </source>
</reference>
<gene>
    <name evidence="2" type="ORF">HNQ67_001819</name>
</gene>
<protein>
    <submittedName>
        <fullName evidence="2">Uncharacterized protein</fullName>
    </submittedName>
</protein>
<sequence length="47" mass="5196">MARDGVSPTTETRPAEGQPGADQRRAQDFGPLHGGALIHWQVEERRL</sequence>
<organism evidence="2 3">
    <name type="scientific">Brevundimonas basaltis</name>
    <dbReference type="NCBI Taxonomy" id="472166"/>
    <lineage>
        <taxon>Bacteria</taxon>
        <taxon>Pseudomonadati</taxon>
        <taxon>Pseudomonadota</taxon>
        <taxon>Alphaproteobacteria</taxon>
        <taxon>Caulobacterales</taxon>
        <taxon>Caulobacteraceae</taxon>
        <taxon>Brevundimonas</taxon>
    </lineage>
</organism>
<dbReference type="EMBL" id="JACHFZ010000003">
    <property type="protein sequence ID" value="MBB5292299.1"/>
    <property type="molecule type" value="Genomic_DNA"/>
</dbReference>
<proteinExistence type="predicted"/>
<accession>A0A7W8HZ15</accession>
<dbReference type="Proteomes" id="UP000566663">
    <property type="component" value="Unassembled WGS sequence"/>
</dbReference>
<evidence type="ECO:0000313" key="2">
    <source>
        <dbReference type="EMBL" id="MBB5292299.1"/>
    </source>
</evidence>
<dbReference type="AlphaFoldDB" id="A0A7W8HZ15"/>
<keyword evidence="3" id="KW-1185">Reference proteome</keyword>